<organism evidence="2 3">
    <name type="scientific">Microlunatus panaciterrae</name>
    <dbReference type="NCBI Taxonomy" id="400768"/>
    <lineage>
        <taxon>Bacteria</taxon>
        <taxon>Bacillati</taxon>
        <taxon>Actinomycetota</taxon>
        <taxon>Actinomycetes</taxon>
        <taxon>Propionibacteriales</taxon>
        <taxon>Propionibacteriaceae</taxon>
        <taxon>Microlunatus</taxon>
    </lineage>
</organism>
<proteinExistence type="predicted"/>
<keyword evidence="3" id="KW-1185">Reference proteome</keyword>
<evidence type="ECO:0000256" key="1">
    <source>
        <dbReference type="SAM" id="Phobius"/>
    </source>
</evidence>
<evidence type="ECO:0000313" key="2">
    <source>
        <dbReference type="EMBL" id="MBM7798006.1"/>
    </source>
</evidence>
<comment type="caution">
    <text evidence="2">The sequence shown here is derived from an EMBL/GenBank/DDBJ whole genome shotgun (WGS) entry which is preliminary data.</text>
</comment>
<accession>A0ABS2RG80</accession>
<keyword evidence="1" id="KW-0472">Membrane</keyword>
<protein>
    <recommendedName>
        <fullName evidence="4">DUF4307 domain-containing protein</fullName>
    </recommendedName>
</protein>
<reference evidence="2 3" key="1">
    <citation type="submission" date="2021-01" db="EMBL/GenBank/DDBJ databases">
        <title>Sequencing the genomes of 1000 actinobacteria strains.</title>
        <authorList>
            <person name="Klenk H.-P."/>
        </authorList>
    </citation>
    <scope>NUCLEOTIDE SEQUENCE [LARGE SCALE GENOMIC DNA]</scope>
    <source>
        <strain evidence="2 3">DSM 18662</strain>
    </source>
</reference>
<sequence length="131" mass="14456">MTEAAERLRRRYPRSRLPRPLLIVMVGLLAAVALGWLLWAATVQSHPAVAGRVSAFTVQSDTSIRVTVTVDRRDPSVPVVCVVQAQATDFEPVAEKKIEVGPRPERLVDVTIELRTLRRATSASLKSCTVR</sequence>
<keyword evidence="1" id="KW-1133">Transmembrane helix</keyword>
<dbReference type="Proteomes" id="UP000704762">
    <property type="component" value="Unassembled WGS sequence"/>
</dbReference>
<dbReference type="EMBL" id="JAFBCF010000001">
    <property type="protein sequence ID" value="MBM7798006.1"/>
    <property type="molecule type" value="Genomic_DNA"/>
</dbReference>
<dbReference type="Pfam" id="PF14155">
    <property type="entry name" value="DUF4307"/>
    <property type="match status" value="1"/>
</dbReference>
<dbReference type="InterPro" id="IPR025443">
    <property type="entry name" value="DUF4307"/>
</dbReference>
<evidence type="ECO:0000313" key="3">
    <source>
        <dbReference type="Proteomes" id="UP000704762"/>
    </source>
</evidence>
<evidence type="ECO:0008006" key="4">
    <source>
        <dbReference type="Google" id="ProtNLM"/>
    </source>
</evidence>
<name>A0ABS2RG80_9ACTN</name>
<feature type="transmembrane region" description="Helical" evidence="1">
    <location>
        <begin position="21"/>
        <end position="39"/>
    </location>
</feature>
<keyword evidence="1" id="KW-0812">Transmembrane</keyword>
<gene>
    <name evidence="2" type="ORF">JOE57_000927</name>
</gene>
<dbReference type="RefSeq" id="WP_204916623.1">
    <property type="nucleotide sequence ID" value="NZ_BAAAQP010000011.1"/>
</dbReference>